<evidence type="ECO:0000313" key="7">
    <source>
        <dbReference type="EMBL" id="MFG6432990.1"/>
    </source>
</evidence>
<feature type="transmembrane region" description="Helical" evidence="6">
    <location>
        <begin position="171"/>
        <end position="191"/>
    </location>
</feature>
<evidence type="ECO:0000256" key="2">
    <source>
        <dbReference type="ARBA" id="ARBA00022475"/>
    </source>
</evidence>
<feature type="transmembrane region" description="Helical" evidence="6">
    <location>
        <begin position="296"/>
        <end position="318"/>
    </location>
</feature>
<dbReference type="PANTHER" id="PTHR30482">
    <property type="entry name" value="HIGH-AFFINITY BRANCHED-CHAIN AMINO ACID TRANSPORT SYSTEM PERMEASE"/>
    <property type="match status" value="1"/>
</dbReference>
<accession>A0ABW7FB26</accession>
<feature type="transmembrane region" description="Helical" evidence="6">
    <location>
        <begin position="48"/>
        <end position="65"/>
    </location>
</feature>
<feature type="transmembrane region" description="Helical" evidence="6">
    <location>
        <begin position="221"/>
        <end position="240"/>
    </location>
</feature>
<evidence type="ECO:0000256" key="5">
    <source>
        <dbReference type="ARBA" id="ARBA00023136"/>
    </source>
</evidence>
<dbReference type="Proteomes" id="UP001606210">
    <property type="component" value="Unassembled WGS sequence"/>
</dbReference>
<comment type="subcellular location">
    <subcellularLocation>
        <location evidence="1">Cell membrane</location>
        <topology evidence="1">Multi-pass membrane protein</topology>
    </subcellularLocation>
</comment>
<evidence type="ECO:0000313" key="8">
    <source>
        <dbReference type="Proteomes" id="UP001606210"/>
    </source>
</evidence>
<gene>
    <name evidence="7" type="ORF">ACG00Y_23955</name>
</gene>
<proteinExistence type="predicted"/>
<evidence type="ECO:0000256" key="6">
    <source>
        <dbReference type="SAM" id="Phobius"/>
    </source>
</evidence>
<feature type="transmembrane region" description="Helical" evidence="6">
    <location>
        <begin position="102"/>
        <end position="121"/>
    </location>
</feature>
<evidence type="ECO:0000256" key="3">
    <source>
        <dbReference type="ARBA" id="ARBA00022692"/>
    </source>
</evidence>
<name>A0ABW7FB26_9BURK</name>
<sequence>MSLSNGASSLLAGVGRPTSRLRSSLAAAIALLALVALPAYAGFATQRLFVEVFTVFAIATAWNLLAGFGGLVAVGQHVFVGLGAYALFVVSNELGLNPWLTLPMAAAVSALFALLTAWPMFRLSGAHFAVGTWVLAELVRIAVLNSESLGAGGGLPLESLREFSRAQRNSGVYWAALAVAVTALLVARLLIKSRLGLALTSVRDSEAAALASGVSVKRAKLALWIVAATLTGLAGAVAYMNTLQVSPDASFGLGWTATAIFISVLGGIGRIEGPVIGTVVFFALRETSSQFGAWYFVALGLMAIATMLIAPGGAWSLIQRRWPNLDPLAMRRWMP</sequence>
<feature type="transmembrane region" description="Helical" evidence="6">
    <location>
        <begin position="20"/>
        <end position="41"/>
    </location>
</feature>
<keyword evidence="3 6" id="KW-0812">Transmembrane</keyword>
<protein>
    <submittedName>
        <fullName evidence="7">Branched-chain amino acid ABC transporter permease</fullName>
    </submittedName>
</protein>
<reference evidence="7 8" key="1">
    <citation type="submission" date="2024-08" db="EMBL/GenBank/DDBJ databases">
        <authorList>
            <person name="Lu H."/>
        </authorList>
    </citation>
    <scope>NUCLEOTIDE SEQUENCE [LARGE SCALE GENOMIC DNA]</scope>
    <source>
        <strain evidence="7 8">LYH14W</strain>
    </source>
</reference>
<feature type="transmembrane region" description="Helical" evidence="6">
    <location>
        <begin position="260"/>
        <end position="284"/>
    </location>
</feature>
<comment type="caution">
    <text evidence="7">The sequence shown here is derived from an EMBL/GenBank/DDBJ whole genome shotgun (WGS) entry which is preliminary data.</text>
</comment>
<keyword evidence="8" id="KW-1185">Reference proteome</keyword>
<keyword evidence="5 6" id="KW-0472">Membrane</keyword>
<dbReference type="Pfam" id="PF02653">
    <property type="entry name" value="BPD_transp_2"/>
    <property type="match status" value="1"/>
</dbReference>
<dbReference type="PANTHER" id="PTHR30482:SF17">
    <property type="entry name" value="ABC TRANSPORTER ATP-BINDING PROTEIN"/>
    <property type="match status" value="1"/>
</dbReference>
<keyword evidence="2" id="KW-1003">Cell membrane</keyword>
<evidence type="ECO:0000256" key="1">
    <source>
        <dbReference type="ARBA" id="ARBA00004651"/>
    </source>
</evidence>
<organism evidence="7 8">
    <name type="scientific">Pelomonas parva</name>
    <dbReference type="NCBI Taxonomy" id="3299032"/>
    <lineage>
        <taxon>Bacteria</taxon>
        <taxon>Pseudomonadati</taxon>
        <taxon>Pseudomonadota</taxon>
        <taxon>Betaproteobacteria</taxon>
        <taxon>Burkholderiales</taxon>
        <taxon>Sphaerotilaceae</taxon>
        <taxon>Roseateles</taxon>
    </lineage>
</organism>
<dbReference type="EMBL" id="JBIGHV010000010">
    <property type="protein sequence ID" value="MFG6432990.1"/>
    <property type="molecule type" value="Genomic_DNA"/>
</dbReference>
<dbReference type="InterPro" id="IPR043428">
    <property type="entry name" value="LivM-like"/>
</dbReference>
<dbReference type="InterPro" id="IPR001851">
    <property type="entry name" value="ABC_transp_permease"/>
</dbReference>
<keyword evidence="4 6" id="KW-1133">Transmembrane helix</keyword>
<dbReference type="RefSeq" id="WP_394483300.1">
    <property type="nucleotide sequence ID" value="NZ_JBIGHV010000010.1"/>
</dbReference>
<dbReference type="CDD" id="cd06581">
    <property type="entry name" value="TM_PBP1_LivM_like"/>
    <property type="match status" value="1"/>
</dbReference>
<evidence type="ECO:0000256" key="4">
    <source>
        <dbReference type="ARBA" id="ARBA00022989"/>
    </source>
</evidence>